<dbReference type="AlphaFoldDB" id="A0A4Q8QF32"/>
<dbReference type="Proteomes" id="UP000291981">
    <property type="component" value="Unassembled WGS sequence"/>
</dbReference>
<name>A0A4Q8QF32_9FLAO</name>
<reference evidence="2 3" key="1">
    <citation type="submission" date="2019-02" db="EMBL/GenBank/DDBJ databases">
        <title>Draft genome sequence of Muricauda sp. 176CP4-71.</title>
        <authorList>
            <person name="Park J.-S."/>
        </authorList>
    </citation>
    <scope>NUCLEOTIDE SEQUENCE [LARGE SCALE GENOMIC DNA]</scope>
    <source>
        <strain evidence="2 3">176CP4-71</strain>
    </source>
</reference>
<evidence type="ECO:0000313" key="2">
    <source>
        <dbReference type="EMBL" id="TAI47123.1"/>
    </source>
</evidence>
<evidence type="ECO:0000256" key="1">
    <source>
        <dbReference type="SAM" id="Phobius"/>
    </source>
</evidence>
<protein>
    <submittedName>
        <fullName evidence="2">Doxx family protein</fullName>
    </submittedName>
</protein>
<organism evidence="2 3">
    <name type="scientific">Flagellimonas allohymeniacidonis</name>
    <dbReference type="NCBI Taxonomy" id="2517819"/>
    <lineage>
        <taxon>Bacteria</taxon>
        <taxon>Pseudomonadati</taxon>
        <taxon>Bacteroidota</taxon>
        <taxon>Flavobacteriia</taxon>
        <taxon>Flavobacteriales</taxon>
        <taxon>Flavobacteriaceae</taxon>
        <taxon>Flagellimonas</taxon>
    </lineage>
</organism>
<keyword evidence="1" id="KW-0812">Transmembrane</keyword>
<dbReference type="RefSeq" id="WP_130613653.1">
    <property type="nucleotide sequence ID" value="NZ_SGIU01000002.1"/>
</dbReference>
<accession>A0A4Q8QF32</accession>
<feature type="transmembrane region" description="Helical" evidence="1">
    <location>
        <begin position="48"/>
        <end position="71"/>
    </location>
</feature>
<gene>
    <name evidence="2" type="ORF">EW142_10545</name>
</gene>
<keyword evidence="3" id="KW-1185">Reference proteome</keyword>
<proteinExistence type="predicted"/>
<dbReference type="EMBL" id="SGIU01000002">
    <property type="protein sequence ID" value="TAI47123.1"/>
    <property type="molecule type" value="Genomic_DNA"/>
</dbReference>
<evidence type="ECO:0000313" key="3">
    <source>
        <dbReference type="Proteomes" id="UP000291981"/>
    </source>
</evidence>
<keyword evidence="1" id="KW-1133">Transmembrane helix</keyword>
<comment type="caution">
    <text evidence="2">The sequence shown here is derived from an EMBL/GenBank/DDBJ whole genome shotgun (WGS) entry which is preliminary data.</text>
</comment>
<feature type="transmembrane region" description="Helical" evidence="1">
    <location>
        <begin position="9"/>
        <end position="28"/>
    </location>
</feature>
<sequence length="134" mass="14865">MKNLTKPNLLALSIGLVYLWFGTLKFFPSLSPAENLAKNTLHELSFGLFSDTFSIISLAILEVGIGIFLILNLYRKVVVGAALFHMVFTFAPLILFPSESFKELPFVPTLLGQYIGKNFVIVAALITLSKKEKI</sequence>
<feature type="transmembrane region" description="Helical" evidence="1">
    <location>
        <begin position="78"/>
        <end position="98"/>
    </location>
</feature>
<dbReference type="OrthoDB" id="265224at2"/>
<keyword evidence="1" id="KW-0472">Membrane</keyword>
<feature type="transmembrane region" description="Helical" evidence="1">
    <location>
        <begin position="110"/>
        <end position="128"/>
    </location>
</feature>